<gene>
    <name evidence="3" type="ORF">QY95_03101</name>
</gene>
<dbReference type="RefSeq" id="WP_040048276.1">
    <property type="nucleotide sequence ID" value="NZ_JWIR02000060.1"/>
</dbReference>
<dbReference type="InterPro" id="IPR005545">
    <property type="entry name" value="YCII"/>
</dbReference>
<dbReference type="STRING" id="1221996.QY95_03101"/>
<dbReference type="Gene3D" id="3.30.70.1060">
    <property type="entry name" value="Dimeric alpha+beta barrel"/>
    <property type="match status" value="1"/>
</dbReference>
<evidence type="ECO:0000313" key="4">
    <source>
        <dbReference type="Proteomes" id="UP000031563"/>
    </source>
</evidence>
<accession>A0A0F5HUS6</accession>
<evidence type="ECO:0000259" key="2">
    <source>
        <dbReference type="Pfam" id="PF03795"/>
    </source>
</evidence>
<dbReference type="PANTHER" id="PTHR33606:SF3">
    <property type="entry name" value="PROTEIN YCII"/>
    <property type="match status" value="1"/>
</dbReference>
<protein>
    <submittedName>
        <fullName evidence="3">YciL protein</fullName>
    </submittedName>
</protein>
<dbReference type="Proteomes" id="UP000031563">
    <property type="component" value="Unassembled WGS sequence"/>
</dbReference>
<dbReference type="Pfam" id="PF03795">
    <property type="entry name" value="YCII"/>
    <property type="match status" value="1"/>
</dbReference>
<dbReference type="OrthoDB" id="9797014at2"/>
<reference evidence="3" key="1">
    <citation type="submission" date="2015-02" db="EMBL/GenBank/DDBJ databases">
        <title>Genome Assembly of Bacillaceae bacterium MTCC 8252.</title>
        <authorList>
            <person name="Verma A."/>
            <person name="Khatri I."/>
            <person name="Mual P."/>
            <person name="Subramanian S."/>
            <person name="Krishnamurthi S."/>
        </authorList>
    </citation>
    <scope>NUCLEOTIDE SEQUENCE [LARGE SCALE GENOMIC DNA]</scope>
    <source>
        <strain evidence="3">MTCC 8252</strain>
    </source>
</reference>
<dbReference type="EMBL" id="JWIR02000060">
    <property type="protein sequence ID" value="KKB36592.1"/>
    <property type="molecule type" value="Genomic_DNA"/>
</dbReference>
<proteinExistence type="inferred from homology"/>
<evidence type="ECO:0000313" key="3">
    <source>
        <dbReference type="EMBL" id="KKB36592.1"/>
    </source>
</evidence>
<keyword evidence="4" id="KW-1185">Reference proteome</keyword>
<dbReference type="AlphaFoldDB" id="A0A0F5HUS6"/>
<name>A0A0F5HUS6_BACTR</name>
<comment type="similarity">
    <text evidence="1">Belongs to the YciI family.</text>
</comment>
<dbReference type="InterPro" id="IPR051807">
    <property type="entry name" value="Sec-metab_biosynth-assoc"/>
</dbReference>
<dbReference type="SUPFAM" id="SSF54909">
    <property type="entry name" value="Dimeric alpha+beta barrel"/>
    <property type="match status" value="1"/>
</dbReference>
<dbReference type="InterPro" id="IPR011008">
    <property type="entry name" value="Dimeric_a/b-barrel"/>
</dbReference>
<sequence length="105" mass="12067">MQYIVTAYDGTDEHALDRRLAAREAHLKSVEKRVQEGQHLYGAALLDEGGRMIGSVMVVDFPSREELDQWLEVEPYVTEKVWQKIDIQPCQVAPLFMDLYRSNNG</sequence>
<dbReference type="PANTHER" id="PTHR33606">
    <property type="entry name" value="PROTEIN YCII"/>
    <property type="match status" value="1"/>
</dbReference>
<comment type="caution">
    <text evidence="3">The sequence shown here is derived from an EMBL/GenBank/DDBJ whole genome shotgun (WGS) entry which is preliminary data.</text>
</comment>
<organism evidence="3 4">
    <name type="scientific">Bacillus thermotolerans</name>
    <name type="common">Quasibacillus thermotolerans</name>
    <dbReference type="NCBI Taxonomy" id="1221996"/>
    <lineage>
        <taxon>Bacteria</taxon>
        <taxon>Bacillati</taxon>
        <taxon>Bacillota</taxon>
        <taxon>Bacilli</taxon>
        <taxon>Bacillales</taxon>
        <taxon>Bacillaceae</taxon>
        <taxon>Bacillus</taxon>
    </lineage>
</organism>
<feature type="domain" description="YCII-related" evidence="2">
    <location>
        <begin position="1"/>
        <end position="89"/>
    </location>
</feature>
<evidence type="ECO:0000256" key="1">
    <source>
        <dbReference type="ARBA" id="ARBA00007689"/>
    </source>
</evidence>